<dbReference type="CDD" id="cd05325">
    <property type="entry name" value="carb_red_sniffer_like_SDR_c"/>
    <property type="match status" value="1"/>
</dbReference>
<gene>
    <name evidence="1" type="ORF">F443_07641</name>
</gene>
<dbReference type="InterPro" id="IPR002347">
    <property type="entry name" value="SDR_fam"/>
</dbReference>
<dbReference type="AlphaFoldDB" id="V9F9Y7"/>
<dbReference type="PANTHER" id="PTHR45458:SF1">
    <property type="entry name" value="SHORT CHAIN DEHYDROGENASE"/>
    <property type="match status" value="1"/>
</dbReference>
<dbReference type="SUPFAM" id="SSF51735">
    <property type="entry name" value="NAD(P)-binding Rossmann-fold domains"/>
    <property type="match status" value="1"/>
</dbReference>
<protein>
    <submittedName>
        <fullName evidence="1">Uncharacterized protein</fullName>
    </submittedName>
</protein>
<comment type="caution">
    <text evidence="1">The sequence shown here is derived from an EMBL/GenBank/DDBJ whole genome shotgun (WGS) entry which is preliminary data.</text>
</comment>
<dbReference type="Proteomes" id="UP000018721">
    <property type="component" value="Unassembled WGS sequence"/>
</dbReference>
<accession>V9F9Y7</accession>
<name>V9F9Y7_PHYNI</name>
<sequence length="305" mass="33638">MTTIAKTVLITGATRGLGLAFAKHYSKAGWKVIGTARNVDAADKLKELSIFRIVQLDMSDESSIAHMAKELDGVPIDLLINNAGVAELDSYTTATKEHFMRQFEINSVGPFLTTRALHNNLKLAADVHELAVVASVSTILGSIEANLDGAFGPPEKVYYDNFKLPNGGLYGYRASKTALNMINANLAMDLKKDKIAAIVLQPGYVKTDINHHNGVIEPETSVAGMTTVLLGVTLEDTSKFYDFQGPELPWSATTVASTPSIGCWPWKRTPELRRHGMSFLYAYALHCLWLHSYSLKSWYHYKTRV</sequence>
<dbReference type="PANTHER" id="PTHR45458">
    <property type="entry name" value="SHORT-CHAIN DEHYDROGENASE/REDUCTASE SDR"/>
    <property type="match status" value="1"/>
</dbReference>
<reference evidence="1 2" key="1">
    <citation type="submission" date="2013-11" db="EMBL/GenBank/DDBJ databases">
        <title>The Genome Sequence of Phytophthora parasitica P1569.</title>
        <authorList>
            <consortium name="The Broad Institute Genomics Platform"/>
            <person name="Russ C."/>
            <person name="Tyler B."/>
            <person name="Panabieres F."/>
            <person name="Shan W."/>
            <person name="Tripathy S."/>
            <person name="Grunwald N."/>
            <person name="Machado M."/>
            <person name="Johnson C.S."/>
            <person name="Arredondo F."/>
            <person name="Hong C."/>
            <person name="Coffey M."/>
            <person name="Young S.K."/>
            <person name="Zeng Q."/>
            <person name="Gargeya S."/>
            <person name="Fitzgerald M."/>
            <person name="Abouelleil A."/>
            <person name="Alvarado L."/>
            <person name="Chapman S.B."/>
            <person name="Gainer-Dewar J."/>
            <person name="Goldberg J."/>
            <person name="Griggs A."/>
            <person name="Gujja S."/>
            <person name="Hansen M."/>
            <person name="Howarth C."/>
            <person name="Imamovic A."/>
            <person name="Ireland A."/>
            <person name="Larimer J."/>
            <person name="McCowan C."/>
            <person name="Murphy C."/>
            <person name="Pearson M."/>
            <person name="Poon T.W."/>
            <person name="Priest M."/>
            <person name="Roberts A."/>
            <person name="Saif S."/>
            <person name="Shea T."/>
            <person name="Sykes S."/>
            <person name="Wortman J."/>
            <person name="Nusbaum C."/>
            <person name="Birren B."/>
        </authorList>
    </citation>
    <scope>NUCLEOTIDE SEQUENCE [LARGE SCALE GENOMIC DNA]</scope>
    <source>
        <strain evidence="1 2">P1569</strain>
    </source>
</reference>
<dbReference type="HOGENOM" id="CLU_010194_9_1_1"/>
<dbReference type="Pfam" id="PF00106">
    <property type="entry name" value="adh_short"/>
    <property type="match status" value="2"/>
</dbReference>
<evidence type="ECO:0000313" key="1">
    <source>
        <dbReference type="EMBL" id="ETI48324.1"/>
    </source>
</evidence>
<keyword evidence="2" id="KW-1185">Reference proteome</keyword>
<proteinExistence type="predicted"/>
<dbReference type="eggNOG" id="KOG1611">
    <property type="taxonomic scope" value="Eukaryota"/>
</dbReference>
<dbReference type="InterPro" id="IPR036291">
    <property type="entry name" value="NAD(P)-bd_dom_sf"/>
</dbReference>
<dbReference type="GO" id="GO:0016616">
    <property type="term" value="F:oxidoreductase activity, acting on the CH-OH group of donors, NAD or NADP as acceptor"/>
    <property type="evidence" value="ECO:0007669"/>
    <property type="project" value="TreeGrafter"/>
</dbReference>
<dbReference type="OrthoDB" id="9876299at2759"/>
<dbReference type="Gene3D" id="3.40.50.720">
    <property type="entry name" value="NAD(P)-binding Rossmann-like Domain"/>
    <property type="match status" value="1"/>
</dbReference>
<dbReference type="InterPro" id="IPR052184">
    <property type="entry name" value="SDR_enzymes"/>
</dbReference>
<dbReference type="PRINTS" id="PR00081">
    <property type="entry name" value="GDHRDH"/>
</dbReference>
<organism evidence="1 2">
    <name type="scientific">Phytophthora nicotianae P1569</name>
    <dbReference type="NCBI Taxonomy" id="1317065"/>
    <lineage>
        <taxon>Eukaryota</taxon>
        <taxon>Sar</taxon>
        <taxon>Stramenopiles</taxon>
        <taxon>Oomycota</taxon>
        <taxon>Peronosporomycetes</taxon>
        <taxon>Peronosporales</taxon>
        <taxon>Peronosporaceae</taxon>
        <taxon>Phytophthora</taxon>
    </lineage>
</organism>
<evidence type="ECO:0000313" key="2">
    <source>
        <dbReference type="Proteomes" id="UP000018721"/>
    </source>
</evidence>
<dbReference type="EMBL" id="ANIZ01001318">
    <property type="protein sequence ID" value="ETI48324.1"/>
    <property type="molecule type" value="Genomic_DNA"/>
</dbReference>